<accession>A0A1F5R4H4</accession>
<reference evidence="2 3" key="1">
    <citation type="journal article" date="2016" name="Nat. Commun.">
        <title>Thousands of microbial genomes shed light on interconnected biogeochemical processes in an aquifer system.</title>
        <authorList>
            <person name="Anantharaman K."/>
            <person name="Brown C.T."/>
            <person name="Hug L.A."/>
            <person name="Sharon I."/>
            <person name="Castelle C.J."/>
            <person name="Probst A.J."/>
            <person name="Thomas B.C."/>
            <person name="Singh A."/>
            <person name="Wilkins M.J."/>
            <person name="Karaoz U."/>
            <person name="Brodie E.L."/>
            <person name="Williams K.H."/>
            <person name="Hubbard S.S."/>
            <person name="Banfield J.F."/>
        </authorList>
    </citation>
    <scope>NUCLEOTIDE SEQUENCE [LARGE SCALE GENOMIC DNA]</scope>
</reference>
<dbReference type="Gene3D" id="2.40.10.220">
    <property type="entry name" value="predicted glycosyltransferase like domains"/>
    <property type="match status" value="1"/>
</dbReference>
<dbReference type="SUPFAM" id="SSF141371">
    <property type="entry name" value="PilZ domain-like"/>
    <property type="match status" value="1"/>
</dbReference>
<protein>
    <recommendedName>
        <fullName evidence="1">PilZ domain-containing protein</fullName>
    </recommendedName>
</protein>
<evidence type="ECO:0000313" key="2">
    <source>
        <dbReference type="EMBL" id="OGF09289.1"/>
    </source>
</evidence>
<dbReference type="AlphaFoldDB" id="A0A1F5R4H4"/>
<feature type="domain" description="PilZ" evidence="1">
    <location>
        <begin position="9"/>
        <end position="117"/>
    </location>
</feature>
<name>A0A1F5R4H4_9BACT</name>
<evidence type="ECO:0000259" key="1">
    <source>
        <dbReference type="Pfam" id="PF07238"/>
    </source>
</evidence>
<gene>
    <name evidence="2" type="ORF">A2024_08345</name>
</gene>
<evidence type="ECO:0000313" key="3">
    <source>
        <dbReference type="Proteomes" id="UP000177230"/>
    </source>
</evidence>
<dbReference type="Proteomes" id="UP000177230">
    <property type="component" value="Unassembled WGS sequence"/>
</dbReference>
<organism evidence="2 3">
    <name type="scientific">Candidatus Edwardsbacteria bacterium GWF2_54_11</name>
    <dbReference type="NCBI Taxonomy" id="1817851"/>
    <lineage>
        <taxon>Bacteria</taxon>
        <taxon>Candidatus Edwardsiibacteriota</taxon>
    </lineage>
</organism>
<sequence length="125" mass="14016">MKKTASSKERRKFIRLPVEIRVKYKALKEIIDTSGLKPAKVKNLSSGGILFHSGKKLSKDDTLQLKLDFARGKSKYDLAAIGQVVRCSALKNGQYTIGVRFLEIYSDDLDLLKGFIEKKATRPGK</sequence>
<proteinExistence type="predicted"/>
<dbReference type="EMBL" id="MFFM01000042">
    <property type="protein sequence ID" value="OGF09289.1"/>
    <property type="molecule type" value="Genomic_DNA"/>
</dbReference>
<dbReference type="Pfam" id="PF07238">
    <property type="entry name" value="PilZ"/>
    <property type="match status" value="1"/>
</dbReference>
<dbReference type="GO" id="GO:0035438">
    <property type="term" value="F:cyclic-di-GMP binding"/>
    <property type="evidence" value="ECO:0007669"/>
    <property type="project" value="InterPro"/>
</dbReference>
<comment type="caution">
    <text evidence="2">The sequence shown here is derived from an EMBL/GenBank/DDBJ whole genome shotgun (WGS) entry which is preliminary data.</text>
</comment>
<dbReference type="InterPro" id="IPR009875">
    <property type="entry name" value="PilZ_domain"/>
</dbReference>